<dbReference type="Pfam" id="PF07589">
    <property type="entry name" value="PEP-CTERM"/>
    <property type="match status" value="1"/>
</dbReference>
<dbReference type="InterPro" id="IPR013424">
    <property type="entry name" value="Ice-binding_C"/>
</dbReference>
<accession>A0ABU3PD72</accession>
<dbReference type="NCBIfam" id="TIGR02595">
    <property type="entry name" value="PEP_CTERM"/>
    <property type="match status" value="1"/>
</dbReference>
<protein>
    <submittedName>
        <fullName evidence="3">PEP-CTERM sorting domain-containing protein</fullName>
    </submittedName>
</protein>
<feature type="signal peptide" evidence="1">
    <location>
        <begin position="1"/>
        <end position="23"/>
    </location>
</feature>
<comment type="caution">
    <text evidence="3">The sequence shown here is derived from an EMBL/GenBank/DDBJ whole genome shotgun (WGS) entry which is preliminary data.</text>
</comment>
<keyword evidence="1" id="KW-0732">Signal</keyword>
<name>A0ABU3PD72_9BURK</name>
<reference evidence="3" key="1">
    <citation type="submission" date="2023-09" db="EMBL/GenBank/DDBJ databases">
        <title>Paucibacter sp. APW11 Genome sequencing and assembly.</title>
        <authorList>
            <person name="Kim I."/>
        </authorList>
    </citation>
    <scope>NUCLEOTIDE SEQUENCE</scope>
    <source>
        <strain evidence="3">APW11</strain>
    </source>
</reference>
<evidence type="ECO:0000313" key="4">
    <source>
        <dbReference type="Proteomes" id="UP001246372"/>
    </source>
</evidence>
<evidence type="ECO:0000256" key="1">
    <source>
        <dbReference type="SAM" id="SignalP"/>
    </source>
</evidence>
<feature type="domain" description="Ice-binding protein C-terminal" evidence="2">
    <location>
        <begin position="139"/>
        <end position="163"/>
    </location>
</feature>
<proteinExistence type="predicted"/>
<gene>
    <name evidence="3" type="ORF">RQP53_13495</name>
</gene>
<dbReference type="EMBL" id="JAVXZY010000005">
    <property type="protein sequence ID" value="MDT9000282.1"/>
    <property type="molecule type" value="Genomic_DNA"/>
</dbReference>
<dbReference type="RefSeq" id="WP_315650845.1">
    <property type="nucleotide sequence ID" value="NZ_JAVXZY010000005.1"/>
</dbReference>
<evidence type="ECO:0000313" key="3">
    <source>
        <dbReference type="EMBL" id="MDT9000282.1"/>
    </source>
</evidence>
<sequence length="166" mass="17113">MNIRKTTLAAVAALLLGSASAQADSFTFSGKIDAGPELGQLFSGSYELNLAAVTGSGFEQLSLSSFQLNFLSNSYTLNASATADYQDGVFLGLSYSFQDASKTLVLTSGSFDANDAFLHYTPVNGVESSGSYTVAATPAVPEPSTLAMALGGLLAVGFAARRRMPG</sequence>
<evidence type="ECO:0000259" key="2">
    <source>
        <dbReference type="Pfam" id="PF07589"/>
    </source>
</evidence>
<dbReference type="Proteomes" id="UP001246372">
    <property type="component" value="Unassembled WGS sequence"/>
</dbReference>
<organism evidence="3 4">
    <name type="scientific">Roseateles aquae</name>
    <dbReference type="NCBI Taxonomy" id="3077235"/>
    <lineage>
        <taxon>Bacteria</taxon>
        <taxon>Pseudomonadati</taxon>
        <taxon>Pseudomonadota</taxon>
        <taxon>Betaproteobacteria</taxon>
        <taxon>Burkholderiales</taxon>
        <taxon>Sphaerotilaceae</taxon>
        <taxon>Roseateles</taxon>
    </lineage>
</organism>
<keyword evidence="4" id="KW-1185">Reference proteome</keyword>
<feature type="chain" id="PRO_5046825725" evidence="1">
    <location>
        <begin position="24"/>
        <end position="166"/>
    </location>
</feature>